<dbReference type="SMART" id="SM01007">
    <property type="entry name" value="Aldolase_II"/>
    <property type="match status" value="1"/>
</dbReference>
<keyword evidence="2 4" id="KW-0456">Lyase</keyword>
<dbReference type="PANTHER" id="PTHR22789:SF0">
    <property type="entry name" value="3-OXO-TETRONATE 4-PHOSPHATE DECARBOXYLASE-RELATED"/>
    <property type="match status" value="1"/>
</dbReference>
<dbReference type="AlphaFoldDB" id="A0A645DXB2"/>
<dbReference type="GO" id="GO:0046570">
    <property type="term" value="F:methylthioribulose 1-phosphate dehydratase activity"/>
    <property type="evidence" value="ECO:0007669"/>
    <property type="project" value="UniProtKB-EC"/>
</dbReference>
<dbReference type="GO" id="GO:0019323">
    <property type="term" value="P:pentose catabolic process"/>
    <property type="evidence" value="ECO:0007669"/>
    <property type="project" value="TreeGrafter"/>
</dbReference>
<comment type="caution">
    <text evidence="4">The sequence shown here is derived from an EMBL/GenBank/DDBJ whole genome shotgun (WGS) entry which is preliminary data.</text>
</comment>
<dbReference type="EC" id="4.2.1.109" evidence="4"/>
<gene>
    <name evidence="4" type="primary">mtnB_5</name>
    <name evidence="4" type="ORF">SDC9_140379</name>
</gene>
<dbReference type="Gene3D" id="3.40.225.10">
    <property type="entry name" value="Class II aldolase/adducin N-terminal domain"/>
    <property type="match status" value="2"/>
</dbReference>
<protein>
    <submittedName>
        <fullName evidence="4">Methylthioribulose-1-phosphate dehydratase</fullName>
        <ecNumber evidence="4">4.2.1.109</ecNumber>
    </submittedName>
</protein>
<accession>A0A645DXB2</accession>
<proteinExistence type="predicted"/>
<dbReference type="Pfam" id="PF00596">
    <property type="entry name" value="Aldolase_II"/>
    <property type="match status" value="2"/>
</dbReference>
<evidence type="ECO:0000256" key="2">
    <source>
        <dbReference type="ARBA" id="ARBA00023239"/>
    </source>
</evidence>
<feature type="domain" description="Class II aldolase/adducin N-terminal" evidence="3">
    <location>
        <begin position="138"/>
        <end position="311"/>
    </location>
</feature>
<organism evidence="4">
    <name type="scientific">bioreactor metagenome</name>
    <dbReference type="NCBI Taxonomy" id="1076179"/>
    <lineage>
        <taxon>unclassified sequences</taxon>
        <taxon>metagenomes</taxon>
        <taxon>ecological metagenomes</taxon>
    </lineage>
</organism>
<name>A0A645DXB2_9ZZZZ</name>
<dbReference type="GO" id="GO:0046872">
    <property type="term" value="F:metal ion binding"/>
    <property type="evidence" value="ECO:0007669"/>
    <property type="project" value="UniProtKB-KW"/>
</dbReference>
<dbReference type="GO" id="GO:0005829">
    <property type="term" value="C:cytosol"/>
    <property type="evidence" value="ECO:0007669"/>
    <property type="project" value="TreeGrafter"/>
</dbReference>
<dbReference type="InterPro" id="IPR001303">
    <property type="entry name" value="Aldolase_II/adducin_N"/>
</dbReference>
<evidence type="ECO:0000313" key="4">
    <source>
        <dbReference type="EMBL" id="MPM93243.1"/>
    </source>
</evidence>
<dbReference type="SUPFAM" id="SSF53639">
    <property type="entry name" value="AraD/HMP-PK domain-like"/>
    <property type="match status" value="2"/>
</dbReference>
<evidence type="ECO:0000259" key="3">
    <source>
        <dbReference type="SMART" id="SM01007"/>
    </source>
</evidence>
<dbReference type="InterPro" id="IPR050197">
    <property type="entry name" value="Aldolase_class_II_sugar_metab"/>
</dbReference>
<evidence type="ECO:0000256" key="1">
    <source>
        <dbReference type="ARBA" id="ARBA00022723"/>
    </source>
</evidence>
<keyword evidence="1" id="KW-0479">Metal-binding</keyword>
<dbReference type="EMBL" id="VSSQ01040081">
    <property type="protein sequence ID" value="MPM93243.1"/>
    <property type="molecule type" value="Genomic_DNA"/>
</dbReference>
<reference evidence="4" key="1">
    <citation type="submission" date="2019-08" db="EMBL/GenBank/DDBJ databases">
        <authorList>
            <person name="Kucharzyk K."/>
            <person name="Murdoch R.W."/>
            <person name="Higgins S."/>
            <person name="Loffler F."/>
        </authorList>
    </citation>
    <scope>NUCLEOTIDE SEQUENCE</scope>
</reference>
<dbReference type="GO" id="GO:0016832">
    <property type="term" value="F:aldehyde-lyase activity"/>
    <property type="evidence" value="ECO:0007669"/>
    <property type="project" value="TreeGrafter"/>
</dbReference>
<dbReference type="InterPro" id="IPR036409">
    <property type="entry name" value="Aldolase_II/adducin_N_sf"/>
</dbReference>
<sequence>MRDDVRAVLHAHSPALVAFSLTGRMPDPTLIPSAGKVCGKVAFARYEIPGSEALGHIIAEEFAKGADSVIMENHGAVMAGATITEAFARFEALDYVARIQINATGLGNVLPLNGKLPKTNWPEFIPNTVSAQECELRDELANFRARAYRQRLLFSGSAFLSARLGKDDFLVTPANFEPMRLDAPGMVRMNLGMREAGKIPSSGTAVCRNIFQQCDWVNSIIMTRPPNVMAFAVTGNDLDSRTIPESYIMLRDVPMLPSQEYFNDPDAAVRRLTPATPVLLIENCGVLTTGKSILEAFDRLEVAEFTAKCILMARRLGTLNPIDDEQVAAIIKTFNLPQK</sequence>
<dbReference type="PANTHER" id="PTHR22789">
    <property type="entry name" value="FUCULOSE PHOSPHATE ALDOLASE"/>
    <property type="match status" value="1"/>
</dbReference>